<feature type="compositionally biased region" description="Basic and acidic residues" evidence="6">
    <location>
        <begin position="1"/>
        <end position="117"/>
    </location>
</feature>
<accession>A0AAW0MJ73</accession>
<evidence type="ECO:0000256" key="5">
    <source>
        <dbReference type="SAM" id="Coils"/>
    </source>
</evidence>
<feature type="compositionally biased region" description="Low complexity" evidence="6">
    <location>
        <begin position="500"/>
        <end position="513"/>
    </location>
</feature>
<dbReference type="GO" id="GO:0005813">
    <property type="term" value="C:centrosome"/>
    <property type="evidence" value="ECO:0007669"/>
    <property type="project" value="UniProtKB-SubCell"/>
</dbReference>
<feature type="region of interest" description="Disordered" evidence="6">
    <location>
        <begin position="452"/>
        <end position="513"/>
    </location>
</feature>
<keyword evidence="7" id="KW-0812">Transmembrane</keyword>
<name>A0AAW0MJ73_9GOBI</name>
<evidence type="ECO:0000256" key="2">
    <source>
        <dbReference type="ARBA" id="ARBA00022490"/>
    </source>
</evidence>
<keyword evidence="5" id="KW-0175">Coiled coil</keyword>
<evidence type="ECO:0000313" key="9">
    <source>
        <dbReference type="Proteomes" id="UP001460270"/>
    </source>
</evidence>
<protein>
    <recommendedName>
        <fullName evidence="10">Ninein-like protein</fullName>
    </recommendedName>
</protein>
<feature type="region of interest" description="Disordered" evidence="6">
    <location>
        <begin position="682"/>
        <end position="844"/>
    </location>
</feature>
<feature type="coiled-coil region" evidence="5">
    <location>
        <begin position="249"/>
        <end position="297"/>
    </location>
</feature>
<dbReference type="EMBL" id="JBBPFD010000536">
    <property type="protein sequence ID" value="KAK7878353.1"/>
    <property type="molecule type" value="Genomic_DNA"/>
</dbReference>
<dbReference type="AlphaFoldDB" id="A0AAW0MJ73"/>
<evidence type="ECO:0000256" key="1">
    <source>
        <dbReference type="ARBA" id="ARBA00004300"/>
    </source>
</evidence>
<sequence length="1083" mass="123104">MRDRKEREKQQGERRTRAEEKEKQERKKKGEEKLREDREREEKERNRHSGEESQGGEREREREREGGRGRGEREREGGGEREERGREREGGGERGRGGRERGGGGEGERDRGERGGERGGGGEGERDRGGESLRGSVLHRGHSHTLCPALVSVLVCGTCIVLVSVSGTCVVFVSSLRGQKLLSFLDDGSGSTSPERIMSLWRDEGLKDSQTVLQMLDFSLDEPVSLSDLTLALDSELLVSPNSVHQAALICYRSELQHLQTAAEQAHRERDKARWDLDQAELRNFELLREMDDRQSERESKAEEKIRQVQTACRGRVSALRAQMEQEAESVLQQLERDKSALQRQVKELHLRENDLQQEVRAMREENLSLEQDLDSVKLRLSESQSCVDKLHQELERLLLDKELLVEYFDLIGRKKQNDVQNLNTSLKLTIKQNDQYSVELLFIPLSPPQHTSPPLIQATKTSPDLHTTHDHPPHSAATNYTTPSLLLDPGLNPGPDPGLSPGLDPGLDSGPSVSIQTELALEQFREKHQEEIQRLSSKLETQMNFYERSLEQMRQSMELERKDIAQAFKMEICELEDQKSELETQLKQMKENLEKSQQRQTEQRGRDQDKRLQRERAEMEQNFAKEISNLVQRLSSEKDQLEAELRLKMDQDLLLLRTQLEEVKSENGALQERLSLLQQEVTSLEEEEENGRDGTRERTDERRARTTAQRELGPPGADLVPQQQKPPAQFFKCRSELQDPRRTGECGPSAGESEAAATGGGGEQRHGAASKRGFGPNRERQTAETELMEPRETSAADGAVVGQDQGDSGLTVGVGPAEFESEASVDGRRQRATETRSRQRREQVEQLSASLSSLELEAESLRAQIQSTNQESLSHKQEVTQAQRKLQEAHNKVEELESSLRRFVTEKEEVTSSLEAELQQLRITNHQLESKVHEVQTENQQIQKLNQQHLELKSKVKHLETEKIQAQDQARALFALPIKAVLQQHYLKNMWRTVDRHKLPNAKSQNTRTVLDPTLSHVSRGPHGAVLQQLYLENSDLQVALQETEQKTQNGPEQEQVLESKVQALNRVLKQLVPTRWSESGS</sequence>
<evidence type="ECO:0000256" key="7">
    <source>
        <dbReference type="SAM" id="Phobius"/>
    </source>
</evidence>
<feature type="compositionally biased region" description="Basic and acidic residues" evidence="6">
    <location>
        <begin position="778"/>
        <end position="795"/>
    </location>
</feature>
<feature type="compositionally biased region" description="Basic and acidic residues" evidence="6">
    <location>
        <begin position="734"/>
        <end position="745"/>
    </location>
</feature>
<keyword evidence="3" id="KW-0597">Phosphoprotein</keyword>
<keyword evidence="9" id="KW-1185">Reference proteome</keyword>
<evidence type="ECO:0000256" key="6">
    <source>
        <dbReference type="SAM" id="MobiDB-lite"/>
    </source>
</evidence>
<feature type="transmembrane region" description="Helical" evidence="7">
    <location>
        <begin position="149"/>
        <end position="173"/>
    </location>
</feature>
<evidence type="ECO:0008006" key="10">
    <source>
        <dbReference type="Google" id="ProtNLM"/>
    </source>
</evidence>
<gene>
    <name evidence="8" type="ORF">WMY93_031070</name>
</gene>
<feature type="compositionally biased region" description="Basic and acidic residues" evidence="6">
    <location>
        <begin position="826"/>
        <end position="844"/>
    </location>
</feature>
<dbReference type="PANTHER" id="PTHR18905:SF12">
    <property type="entry name" value="NINEIN-LIKE PROTEIN"/>
    <property type="match status" value="1"/>
</dbReference>
<proteinExistence type="predicted"/>
<feature type="compositionally biased region" description="Basic and acidic residues" evidence="6">
    <location>
        <begin position="692"/>
        <end position="705"/>
    </location>
</feature>
<dbReference type="PANTHER" id="PTHR18905">
    <property type="entry name" value="NINEIN"/>
    <property type="match status" value="1"/>
</dbReference>
<feature type="compositionally biased region" description="Low complexity" evidence="6">
    <location>
        <begin position="746"/>
        <end position="758"/>
    </location>
</feature>
<evidence type="ECO:0000256" key="4">
    <source>
        <dbReference type="ARBA" id="ARBA00023212"/>
    </source>
</evidence>
<evidence type="ECO:0000313" key="8">
    <source>
        <dbReference type="EMBL" id="KAK7878353.1"/>
    </source>
</evidence>
<comment type="caution">
    <text evidence="8">The sequence shown here is derived from an EMBL/GenBank/DDBJ whole genome shotgun (WGS) entry which is preliminary data.</text>
</comment>
<reference evidence="9" key="1">
    <citation type="submission" date="2024-04" db="EMBL/GenBank/DDBJ databases">
        <title>Salinicola lusitanus LLJ914,a marine bacterium isolated from the Okinawa Trough.</title>
        <authorList>
            <person name="Li J."/>
        </authorList>
    </citation>
    <scope>NUCLEOTIDE SEQUENCE [LARGE SCALE GENOMIC DNA]</scope>
</reference>
<keyword evidence="7" id="KW-1133">Transmembrane helix</keyword>
<feature type="coiled-coil region" evidence="5">
    <location>
        <begin position="321"/>
        <end position="380"/>
    </location>
</feature>
<evidence type="ECO:0000256" key="3">
    <source>
        <dbReference type="ARBA" id="ARBA00022553"/>
    </source>
</evidence>
<comment type="subcellular location">
    <subcellularLocation>
        <location evidence="1">Cytoplasm</location>
        <location evidence="1">Cytoskeleton</location>
        <location evidence="1">Microtubule organizing center</location>
        <location evidence="1">Centrosome</location>
    </subcellularLocation>
</comment>
<keyword evidence="7" id="KW-0472">Membrane</keyword>
<dbReference type="Proteomes" id="UP001460270">
    <property type="component" value="Unassembled WGS sequence"/>
</dbReference>
<keyword evidence="4" id="KW-0206">Cytoskeleton</keyword>
<feature type="region of interest" description="Disordered" evidence="6">
    <location>
        <begin position="592"/>
        <end position="615"/>
    </location>
</feature>
<feature type="compositionally biased region" description="Low complexity" evidence="6">
    <location>
        <begin position="722"/>
        <end position="733"/>
    </location>
</feature>
<feature type="region of interest" description="Disordered" evidence="6">
    <location>
        <begin position="1"/>
        <end position="136"/>
    </location>
</feature>
<keyword evidence="2" id="KW-0963">Cytoplasm</keyword>
<dbReference type="GO" id="GO:0034454">
    <property type="term" value="P:microtubule anchoring at centrosome"/>
    <property type="evidence" value="ECO:0007669"/>
    <property type="project" value="TreeGrafter"/>
</dbReference>
<organism evidence="8 9">
    <name type="scientific">Mugilogobius chulae</name>
    <name type="common">yellowstripe goby</name>
    <dbReference type="NCBI Taxonomy" id="88201"/>
    <lineage>
        <taxon>Eukaryota</taxon>
        <taxon>Metazoa</taxon>
        <taxon>Chordata</taxon>
        <taxon>Craniata</taxon>
        <taxon>Vertebrata</taxon>
        <taxon>Euteleostomi</taxon>
        <taxon>Actinopterygii</taxon>
        <taxon>Neopterygii</taxon>
        <taxon>Teleostei</taxon>
        <taxon>Neoteleostei</taxon>
        <taxon>Acanthomorphata</taxon>
        <taxon>Gobiaria</taxon>
        <taxon>Gobiiformes</taxon>
        <taxon>Gobioidei</taxon>
        <taxon>Gobiidae</taxon>
        <taxon>Gobionellinae</taxon>
        <taxon>Mugilogobius</taxon>
    </lineage>
</organism>
<feature type="coiled-coil region" evidence="5">
    <location>
        <begin position="845"/>
        <end position="970"/>
    </location>
</feature>